<dbReference type="HOGENOM" id="CLU_001493_0_2_2"/>
<evidence type="ECO:0000256" key="13">
    <source>
        <dbReference type="NCBIfam" id="TIGR00422"/>
    </source>
</evidence>
<accession>B5IFQ5</accession>
<keyword evidence="3" id="KW-0963">Cytoplasm</keyword>
<dbReference type="CDD" id="cd07962">
    <property type="entry name" value="Anticodon_Ia_Val"/>
    <property type="match status" value="1"/>
</dbReference>
<dbReference type="Gene3D" id="3.40.50.620">
    <property type="entry name" value="HUPs"/>
    <property type="match status" value="2"/>
</dbReference>
<dbReference type="GO" id="GO:0002161">
    <property type="term" value="F:aminoacyl-tRNA deacylase activity"/>
    <property type="evidence" value="ECO:0007669"/>
    <property type="project" value="InterPro"/>
</dbReference>
<evidence type="ECO:0000256" key="7">
    <source>
        <dbReference type="ARBA" id="ARBA00022917"/>
    </source>
</evidence>
<dbReference type="GO" id="GO:0004832">
    <property type="term" value="F:valine-tRNA ligase activity"/>
    <property type="evidence" value="ECO:0007669"/>
    <property type="project" value="UniProtKB-UniRule"/>
</dbReference>
<comment type="catalytic activity">
    <reaction evidence="10">
        <text>tRNA(Val) + L-valine + ATP = L-valyl-tRNA(Val) + AMP + diphosphate</text>
        <dbReference type="Rhea" id="RHEA:10704"/>
        <dbReference type="Rhea" id="RHEA-COMP:9672"/>
        <dbReference type="Rhea" id="RHEA-COMP:9708"/>
        <dbReference type="ChEBI" id="CHEBI:30616"/>
        <dbReference type="ChEBI" id="CHEBI:33019"/>
        <dbReference type="ChEBI" id="CHEBI:57762"/>
        <dbReference type="ChEBI" id="CHEBI:78442"/>
        <dbReference type="ChEBI" id="CHEBI:78537"/>
        <dbReference type="ChEBI" id="CHEBI:456215"/>
        <dbReference type="EC" id="6.1.1.9"/>
    </reaction>
</comment>
<comment type="function">
    <text evidence="11">Catalyzes the attachment of valine to tRNA(Val). As ValRS can inadvertently accommodate and process structurally similar amino acids such as threonine, to avoid such errors, it has a 'posttransfer' editing activity that hydrolyzes mischarged Thr-tRNA(Val) in a tRNA-dependent manner.</text>
</comment>
<evidence type="ECO:0000256" key="11">
    <source>
        <dbReference type="ARBA" id="ARBA00055630"/>
    </source>
</evidence>
<evidence type="ECO:0000256" key="2">
    <source>
        <dbReference type="ARBA" id="ARBA00013169"/>
    </source>
</evidence>
<dbReference type="GO" id="GO:0005829">
    <property type="term" value="C:cytosol"/>
    <property type="evidence" value="ECO:0007669"/>
    <property type="project" value="TreeGrafter"/>
</dbReference>
<keyword evidence="4" id="KW-0436">Ligase</keyword>
<dbReference type="KEGG" id="abi:Aboo_1178"/>
<dbReference type="PANTHER" id="PTHR11946">
    <property type="entry name" value="VALYL-TRNA SYNTHETASES"/>
    <property type="match status" value="1"/>
</dbReference>
<evidence type="ECO:0000259" key="14">
    <source>
        <dbReference type="Pfam" id="PF00133"/>
    </source>
</evidence>
<dbReference type="InterPro" id="IPR009008">
    <property type="entry name" value="Val/Leu/Ile-tRNA-synth_edit"/>
</dbReference>
<gene>
    <name evidence="16" type="ordered locus">Aboo_1178</name>
</gene>
<dbReference type="GeneID" id="8828138"/>
<dbReference type="NCBIfam" id="NF009687">
    <property type="entry name" value="PRK13208.1"/>
    <property type="match status" value="1"/>
</dbReference>
<evidence type="ECO:0000256" key="1">
    <source>
        <dbReference type="ARBA" id="ARBA00004496"/>
    </source>
</evidence>
<dbReference type="PRINTS" id="PR00986">
    <property type="entry name" value="TRNASYNTHVAL"/>
</dbReference>
<keyword evidence="6" id="KW-0067">ATP-binding</keyword>
<dbReference type="STRING" id="439481.Aboo_1178"/>
<dbReference type="NCBIfam" id="TIGR00422">
    <property type="entry name" value="valS"/>
    <property type="match status" value="1"/>
</dbReference>
<evidence type="ECO:0000259" key="15">
    <source>
        <dbReference type="Pfam" id="PF08264"/>
    </source>
</evidence>
<evidence type="ECO:0000256" key="8">
    <source>
        <dbReference type="ARBA" id="ARBA00023146"/>
    </source>
</evidence>
<dbReference type="InterPro" id="IPR033705">
    <property type="entry name" value="Anticodon_Ia_Val"/>
</dbReference>
<protein>
    <recommendedName>
        <fullName evidence="9 13">Valine--tRNA ligase</fullName>
        <ecNumber evidence="2 13">6.1.1.9</ecNumber>
    </recommendedName>
</protein>
<dbReference type="Proteomes" id="UP000001400">
    <property type="component" value="Chromosome"/>
</dbReference>
<comment type="subcellular location">
    <subcellularLocation>
        <location evidence="1">Cytoplasm</location>
    </subcellularLocation>
</comment>
<dbReference type="SUPFAM" id="SSF52374">
    <property type="entry name" value="Nucleotidylyl transferase"/>
    <property type="match status" value="1"/>
</dbReference>
<keyword evidence="8" id="KW-0030">Aminoacyl-tRNA synthetase</keyword>
<dbReference type="Pfam" id="PF00133">
    <property type="entry name" value="tRNA-synt_1"/>
    <property type="match status" value="1"/>
</dbReference>
<dbReference type="SUPFAM" id="SSF50677">
    <property type="entry name" value="ValRS/IleRS/LeuRS editing domain"/>
    <property type="match status" value="1"/>
</dbReference>
<evidence type="ECO:0000256" key="4">
    <source>
        <dbReference type="ARBA" id="ARBA00022598"/>
    </source>
</evidence>
<dbReference type="EC" id="6.1.1.9" evidence="2 13"/>
<dbReference type="EMBL" id="CP001941">
    <property type="protein sequence ID" value="ADD08987.1"/>
    <property type="molecule type" value="Genomic_DNA"/>
</dbReference>
<keyword evidence="5" id="KW-0547">Nucleotide-binding</keyword>
<dbReference type="PANTHER" id="PTHR11946:SF93">
    <property type="entry name" value="VALINE--TRNA LIGASE, CHLOROPLASTIC_MITOCHONDRIAL 2"/>
    <property type="match status" value="1"/>
</dbReference>
<feature type="domain" description="Methionyl/Valyl/Leucyl/Isoleucyl-tRNA synthetase anticodon-binding" evidence="15">
    <location>
        <begin position="608"/>
        <end position="741"/>
    </location>
</feature>
<proteinExistence type="inferred from homology"/>
<evidence type="ECO:0000256" key="3">
    <source>
        <dbReference type="ARBA" id="ARBA00022490"/>
    </source>
</evidence>
<keyword evidence="17" id="KW-1185">Reference proteome</keyword>
<evidence type="ECO:0000313" key="16">
    <source>
        <dbReference type="EMBL" id="ADD08987.1"/>
    </source>
</evidence>
<dbReference type="GO" id="GO:0005524">
    <property type="term" value="F:ATP binding"/>
    <property type="evidence" value="ECO:0007669"/>
    <property type="project" value="UniProtKB-KW"/>
</dbReference>
<evidence type="ECO:0000256" key="12">
    <source>
        <dbReference type="ARBA" id="ARBA00061452"/>
    </source>
</evidence>
<dbReference type="InterPro" id="IPR014729">
    <property type="entry name" value="Rossmann-like_a/b/a_fold"/>
</dbReference>
<dbReference type="RefSeq" id="WP_008085600.1">
    <property type="nucleotide sequence ID" value="NC_013926.1"/>
</dbReference>
<dbReference type="FunFam" id="3.40.50.620:FF:000192">
    <property type="entry name" value="Valine--tRNA ligase"/>
    <property type="match status" value="1"/>
</dbReference>
<dbReference type="Gene3D" id="1.10.730.10">
    <property type="entry name" value="Isoleucyl-tRNA Synthetase, Domain 1"/>
    <property type="match status" value="1"/>
</dbReference>
<dbReference type="AlphaFoldDB" id="B5IFQ5"/>
<dbReference type="GO" id="GO:0006438">
    <property type="term" value="P:valyl-tRNA aminoacylation"/>
    <property type="evidence" value="ECO:0007669"/>
    <property type="project" value="UniProtKB-UniRule"/>
</dbReference>
<feature type="domain" description="Aminoacyl-tRNA synthetase class Ia" evidence="14">
    <location>
        <begin position="11"/>
        <end position="564"/>
    </location>
</feature>
<dbReference type="SUPFAM" id="SSF47323">
    <property type="entry name" value="Anticodon-binding domain of a subclass of class I aminoacyl-tRNA synthetases"/>
    <property type="match status" value="1"/>
</dbReference>
<dbReference type="InterPro" id="IPR002303">
    <property type="entry name" value="Valyl-tRNA_ligase"/>
</dbReference>
<dbReference type="InterPro" id="IPR013155">
    <property type="entry name" value="M/V/L/I-tRNA-synth_anticd-bd"/>
</dbReference>
<evidence type="ECO:0000256" key="5">
    <source>
        <dbReference type="ARBA" id="ARBA00022741"/>
    </source>
</evidence>
<comment type="similarity">
    <text evidence="12">Belongs to the class-I aminoacyl-tRNA synthetase family. ValS type 2 subfamily.</text>
</comment>
<dbReference type="Gene3D" id="3.90.740.10">
    <property type="entry name" value="Valyl/Leucyl/Isoleucyl-tRNA synthetase, editing domain"/>
    <property type="match status" value="1"/>
</dbReference>
<dbReference type="InterPro" id="IPR002300">
    <property type="entry name" value="aa-tRNA-synth_Ia"/>
</dbReference>
<evidence type="ECO:0000256" key="6">
    <source>
        <dbReference type="ARBA" id="ARBA00022840"/>
    </source>
</evidence>
<dbReference type="eggNOG" id="arCOG00808">
    <property type="taxonomic scope" value="Archaea"/>
</dbReference>
<evidence type="ECO:0000256" key="10">
    <source>
        <dbReference type="ARBA" id="ARBA00047552"/>
    </source>
</evidence>
<evidence type="ECO:0000256" key="9">
    <source>
        <dbReference type="ARBA" id="ARBA00024407"/>
    </source>
</evidence>
<name>B5IFQ5_ACIB4</name>
<dbReference type="Pfam" id="PF08264">
    <property type="entry name" value="Anticodon_1"/>
    <property type="match status" value="1"/>
</dbReference>
<dbReference type="OrthoDB" id="23906at2157"/>
<reference evidence="16" key="1">
    <citation type="submission" date="2010-02" db="EMBL/GenBank/DDBJ databases">
        <title>Complete sequence of Aciduliprofundum boonei T469.</title>
        <authorList>
            <consortium name="US DOE Joint Genome Institute"/>
            <person name="Lucas S."/>
            <person name="Copeland A."/>
            <person name="Lapidus A."/>
            <person name="Cheng J.-F."/>
            <person name="Bruce D."/>
            <person name="Goodwin L."/>
            <person name="Pitluck S."/>
            <person name="Saunders E."/>
            <person name="Detter J.C."/>
            <person name="Han C."/>
            <person name="Tapia R."/>
            <person name="Land M."/>
            <person name="Hauser L."/>
            <person name="Kyrpides N."/>
            <person name="Mikhailova N."/>
            <person name="Flores G."/>
            <person name="Reysenbach A.-L."/>
            <person name="Woyke T."/>
        </authorList>
    </citation>
    <scope>NUCLEOTIDE SEQUENCE</scope>
    <source>
        <strain evidence="16">T469</strain>
    </source>
</reference>
<dbReference type="InterPro" id="IPR009080">
    <property type="entry name" value="tRNAsynth_Ia_anticodon-bd"/>
</dbReference>
<organism evidence="16 17">
    <name type="scientific">Aciduliprofundum boonei (strain DSM 19572 / T469)</name>
    <dbReference type="NCBI Taxonomy" id="439481"/>
    <lineage>
        <taxon>Archaea</taxon>
        <taxon>Methanobacteriati</taxon>
        <taxon>Thermoplasmatota</taxon>
        <taxon>DHVE2 group</taxon>
        <taxon>Candidatus Aciduliprofundum</taxon>
    </lineage>
</organism>
<sequence>MYDFKEREAHWQDFWEKEKIYRFDPESDKPIFSIDVPPRYASGKLHIGHATHYTHIDFIARYKRMRGYNVFYPLCFDVNGMPIEVNVEKKYGIKMRETPRQEFIKLCEDFANANIGEMIRQFKILGEAMDPTIYYQTDAPYYRRITQLSFIKMFEKGLVYKAKHPVNWCPRCGTAIADAEIEYQKRKTKLNYVPFKVEEGGEIVIATTRPELLCTCQLIAVHPDDERYKDFVGKHAIVPIYGQKVEIVADEKVDKDFGTGAVMICSVGDKDDLEWIYKYHLKFLEGINDKGEMTELAGKYAGMPVEDARKAIIEDLKNMDLLIKQDEIEQNVGVCWRCHTPIELINKEQWFIKIKDLKDEVKKTAEEINWHPEWMKKRLYDWVESLEWDWVVSRQRYFATPIPIWECENGHTFVPKFEELQKMDRHVDPTIDPPPYEKCPICGAPLHGTEDVFDTWVDSSISPLYNTFWARDDEKFEKLYPMSLRPQSHDIIRTWAFYTILRCKSVTGEKPWKDIAIDGFILAPDGRPMHTSWGNVVDPLEIIDEYGADALRFFAAKCTPGEDTPFRYKDTIRGRKVIIKLYNLGKFVGSAIKDGIKEIPMEKLNFMDKWIISKYSEVVDEATKYMDEYRYDKAVKLVENFMWNVFADHYVEMVKHRLNEESTKYTLYNVFLGIVKMFAPIMPHITEEIYQEHYRKFEGEKSVHITSWPEPIFIDEMAIKEGEKVKNIIAEIRRWKNENKKEIKEIIIEGIEHGIEDIEGTFKCKISTEIEGEIEDVVSSLQPNFAVIGPRFRDKAKEIIEFIKSSDPQKLWNDIQRGKAEINSVKITEDMVKVQRKKVYRGKEVAVLNVDDVVALIL</sequence>
<keyword evidence="7" id="KW-0648">Protein biosynthesis</keyword>
<evidence type="ECO:0000313" key="17">
    <source>
        <dbReference type="Proteomes" id="UP000001400"/>
    </source>
</evidence>